<dbReference type="GO" id="GO:0016853">
    <property type="term" value="F:isomerase activity"/>
    <property type="evidence" value="ECO:0007669"/>
    <property type="project" value="UniProtKB-KW"/>
</dbReference>
<dbReference type="Proteomes" id="UP000051307">
    <property type="component" value="Unassembled WGS sequence"/>
</dbReference>
<keyword evidence="2" id="KW-0413">Isomerase</keyword>
<comment type="caution">
    <text evidence="2">The sequence shown here is derived from an EMBL/GenBank/DDBJ whole genome shotgun (WGS) entry which is preliminary data.</text>
</comment>
<evidence type="ECO:0000259" key="1">
    <source>
        <dbReference type="Pfam" id="PF13460"/>
    </source>
</evidence>
<organism evidence="2 3">
    <name type="scientific">Lactobacillus kitasatonis DSM 16761 = JCM 1039</name>
    <dbReference type="NCBI Taxonomy" id="1423767"/>
    <lineage>
        <taxon>Bacteria</taxon>
        <taxon>Bacillati</taxon>
        <taxon>Bacillota</taxon>
        <taxon>Bacilli</taxon>
        <taxon>Lactobacillales</taxon>
        <taxon>Lactobacillaceae</taxon>
        <taxon>Lactobacillus</taxon>
    </lineage>
</organism>
<gene>
    <name evidence="2" type="ORF">FC59_GL000221</name>
</gene>
<dbReference type="InterPro" id="IPR016040">
    <property type="entry name" value="NAD(P)-bd_dom"/>
</dbReference>
<dbReference type="Pfam" id="PF13460">
    <property type="entry name" value="NAD_binding_10"/>
    <property type="match status" value="1"/>
</dbReference>
<dbReference type="InterPro" id="IPR051606">
    <property type="entry name" value="Polyketide_Oxido-like"/>
</dbReference>
<dbReference type="EMBL" id="AZFU01000014">
    <property type="protein sequence ID" value="KRM05163.1"/>
    <property type="molecule type" value="Genomic_DNA"/>
</dbReference>
<dbReference type="InterPro" id="IPR036291">
    <property type="entry name" value="NAD(P)-bd_dom_sf"/>
</dbReference>
<evidence type="ECO:0000313" key="2">
    <source>
        <dbReference type="EMBL" id="KRM05163.1"/>
    </source>
</evidence>
<dbReference type="eggNOG" id="COG0702">
    <property type="taxonomic scope" value="Bacteria"/>
</dbReference>
<proteinExistence type="predicted"/>
<dbReference type="AlphaFoldDB" id="A0A0R1VN58"/>
<dbReference type="Gene3D" id="3.40.50.720">
    <property type="entry name" value="NAD(P)-binding Rossmann-like Domain"/>
    <property type="match status" value="1"/>
</dbReference>
<protein>
    <submittedName>
        <fullName evidence="2">NAD-dependent epimerase dehydratase 3-beta hydroxysteroid dehydrogenase isomerase</fullName>
    </submittedName>
</protein>
<evidence type="ECO:0000313" key="3">
    <source>
        <dbReference type="Proteomes" id="UP000051307"/>
    </source>
</evidence>
<dbReference type="GO" id="GO:0004074">
    <property type="term" value="F:biliverdin reductase [NAD(P)H] activity"/>
    <property type="evidence" value="ECO:0007669"/>
    <property type="project" value="TreeGrafter"/>
</dbReference>
<dbReference type="SUPFAM" id="SSF51735">
    <property type="entry name" value="NAD(P)-binding Rossmann-fold domains"/>
    <property type="match status" value="1"/>
</dbReference>
<dbReference type="PATRIC" id="fig|1423767.3.peg.231"/>
<accession>A0A0R1VN58</accession>
<sequence length="148" mass="16440">MTKLLIIGATSQIAIQAENMLLDDSDVEMTLFLRHPEKPADKFKNLKVIVGDATNYDDVYAARDGQDIVYASLAGDVQEEAKTIVKAMDDAGKKRLIWTSSLGIYNEIPGEFGRWNQQVLGGYCHRYRLAADVVEKSDLDTLLFALLG</sequence>
<reference evidence="2 3" key="1">
    <citation type="journal article" date="2015" name="Genome Announc.">
        <title>Expanding the biotechnology potential of lactobacilli through comparative genomics of 213 strains and associated genera.</title>
        <authorList>
            <person name="Sun Z."/>
            <person name="Harris H.M."/>
            <person name="McCann A."/>
            <person name="Guo C."/>
            <person name="Argimon S."/>
            <person name="Zhang W."/>
            <person name="Yang X."/>
            <person name="Jeffery I.B."/>
            <person name="Cooney J.C."/>
            <person name="Kagawa T.F."/>
            <person name="Liu W."/>
            <person name="Song Y."/>
            <person name="Salvetti E."/>
            <person name="Wrobel A."/>
            <person name="Rasinkangas P."/>
            <person name="Parkhill J."/>
            <person name="Rea M.C."/>
            <person name="O'Sullivan O."/>
            <person name="Ritari J."/>
            <person name="Douillard F.P."/>
            <person name="Paul Ross R."/>
            <person name="Yang R."/>
            <person name="Briner A.E."/>
            <person name="Felis G.E."/>
            <person name="de Vos W.M."/>
            <person name="Barrangou R."/>
            <person name="Klaenhammer T.R."/>
            <person name="Caufield P.W."/>
            <person name="Cui Y."/>
            <person name="Zhang H."/>
            <person name="O'Toole P.W."/>
        </authorList>
    </citation>
    <scope>NUCLEOTIDE SEQUENCE [LARGE SCALE GENOMIC DNA]</scope>
    <source>
        <strain evidence="2 3">DSM 16761</strain>
    </source>
</reference>
<feature type="domain" description="NAD(P)-binding" evidence="1">
    <location>
        <begin position="8"/>
        <end position="140"/>
    </location>
</feature>
<dbReference type="PANTHER" id="PTHR43355:SF2">
    <property type="entry name" value="FLAVIN REDUCTASE (NADPH)"/>
    <property type="match status" value="1"/>
</dbReference>
<dbReference type="GO" id="GO:0042602">
    <property type="term" value="F:riboflavin reductase (NADPH) activity"/>
    <property type="evidence" value="ECO:0007669"/>
    <property type="project" value="TreeGrafter"/>
</dbReference>
<dbReference type="PANTHER" id="PTHR43355">
    <property type="entry name" value="FLAVIN REDUCTASE (NADPH)"/>
    <property type="match status" value="1"/>
</dbReference>
<name>A0A0R1VN58_9LACO</name>